<name>A0ABX8U929_9ACTN</name>
<evidence type="ECO:0000313" key="3">
    <source>
        <dbReference type="Proteomes" id="UP000824681"/>
    </source>
</evidence>
<reference evidence="2 3" key="1">
    <citation type="journal article" date="2021" name="ACS Chem. Biol.">
        <title>Genomic-Led Discovery of a Novel Glycopeptide Antibiotic by Nonomuraea coxensis DSM 45129.</title>
        <authorList>
            <person name="Yushchuk O."/>
            <person name="Vior N.M."/>
            <person name="Andreo-Vidal A."/>
            <person name="Berini F."/>
            <person name="Ruckert C."/>
            <person name="Busche T."/>
            <person name="Binda E."/>
            <person name="Kalinowski J."/>
            <person name="Truman A.W."/>
            <person name="Marinelli F."/>
        </authorList>
    </citation>
    <scope>NUCLEOTIDE SEQUENCE [LARGE SCALE GENOMIC DNA]</scope>
    <source>
        <strain evidence="2 3">DSM 45129</strain>
    </source>
</reference>
<protein>
    <submittedName>
        <fullName evidence="2">Uncharacterized protein</fullName>
    </submittedName>
</protein>
<keyword evidence="3" id="KW-1185">Reference proteome</keyword>
<dbReference type="RefSeq" id="WP_020547212.1">
    <property type="nucleotide sequence ID" value="NZ_CP068985.1"/>
</dbReference>
<evidence type="ECO:0000256" key="1">
    <source>
        <dbReference type="SAM" id="MobiDB-lite"/>
    </source>
</evidence>
<feature type="region of interest" description="Disordered" evidence="1">
    <location>
        <begin position="1"/>
        <end position="20"/>
    </location>
</feature>
<proteinExistence type="predicted"/>
<accession>A0ABX8U929</accession>
<evidence type="ECO:0000313" key="2">
    <source>
        <dbReference type="EMBL" id="QYC43167.1"/>
    </source>
</evidence>
<dbReference type="EMBL" id="CP068985">
    <property type="protein sequence ID" value="QYC43167.1"/>
    <property type="molecule type" value="Genomic_DNA"/>
</dbReference>
<organism evidence="2 3">
    <name type="scientific">Nonomuraea coxensis DSM 45129</name>
    <dbReference type="NCBI Taxonomy" id="1122611"/>
    <lineage>
        <taxon>Bacteria</taxon>
        <taxon>Bacillati</taxon>
        <taxon>Actinomycetota</taxon>
        <taxon>Actinomycetes</taxon>
        <taxon>Streptosporangiales</taxon>
        <taxon>Streptosporangiaceae</taxon>
        <taxon>Nonomuraea</taxon>
    </lineage>
</organism>
<sequence length="50" mass="5507">MTTRIVPGGRPGHPPRVVVTTTPQGVRRGRAFAHADKVMEAQDRWTDPLS</sequence>
<dbReference type="Proteomes" id="UP000824681">
    <property type="component" value="Chromosome"/>
</dbReference>
<gene>
    <name evidence="2" type="ORF">Nocox_27875</name>
</gene>